<reference evidence="2" key="5">
    <citation type="submission" date="2011-05" db="EMBL/GenBank/DDBJ databases">
        <authorList>
            <consortium name="VectorBase"/>
        </authorList>
    </citation>
    <scope>NUCLEOTIDE SEQUENCE</scope>
    <source>
        <strain evidence="2">PEST</strain>
    </source>
</reference>
<name>A7US75_ANOGA</name>
<dbReference type="AlphaFoldDB" id="A7US75"/>
<sequence length="148" mass="16704">MIIFRTPSSGKASWRRFRMGRANSRSLTVSATYSRFRLTVTSDSEIGCSEVWSLFLDEMIGVRVLADGAFEQRVQQHVVLIEQRDERTCVTVACRYRVDHDRMEPLLLSVSCGKSVLNLTRARTQQTTDDQLRGAGVLPSATQHPQPC</sequence>
<evidence type="ECO:0000256" key="1">
    <source>
        <dbReference type="SAM" id="MobiDB-lite"/>
    </source>
</evidence>
<reference evidence="2" key="2">
    <citation type="submission" date="2002-03" db="EMBL/GenBank/DDBJ databases">
        <authorList>
            <consortium name="The Anopheles Genome Sequencing Consortium"/>
        </authorList>
    </citation>
    <scope>NUCLEOTIDE SEQUENCE</scope>
    <source>
        <strain evidence="2">PEST</strain>
    </source>
</reference>
<feature type="region of interest" description="Disordered" evidence="1">
    <location>
        <begin position="127"/>
        <end position="148"/>
    </location>
</feature>
<proteinExistence type="predicted"/>
<accession>A7US75</accession>
<dbReference type="PaxDb" id="7165-AGAP010864-PA"/>
<dbReference type="HOGENOM" id="CLU_1760321_0_0_1"/>
<reference evidence="2" key="4">
    <citation type="journal article" date="2007" name="Genome Biol.">
        <title>Update of the Anopheles gambiae PEST genome assembly.</title>
        <authorList>
            <person name="Sharakhova M.V."/>
            <person name="Hammond M.P."/>
            <person name="Lobo N.F."/>
            <person name="Krzywinski J."/>
            <person name="Unger M.F."/>
            <person name="Hillenmeyer M.E."/>
            <person name="Bruggner R.V."/>
            <person name="Birney E."/>
            <person name="Collins F.H."/>
        </authorList>
    </citation>
    <scope>NUCLEOTIDE SEQUENCE</scope>
    <source>
        <strain evidence="2">PEST</strain>
    </source>
</reference>
<reference evidence="2" key="3">
    <citation type="journal article" date="2004" name="Trends Parasitol.">
        <title>The Anopheles gambiae genome: an update.</title>
        <authorList>
            <person name="Mongin E."/>
            <person name="Louis C."/>
            <person name="Holt R.A."/>
            <person name="Birney E."/>
            <person name="Collins F.H."/>
        </authorList>
    </citation>
    <scope>NUCLEOTIDE SEQUENCE</scope>
    <source>
        <strain evidence="2">PEST</strain>
    </source>
</reference>
<dbReference type="EMBL" id="AAAB01008823">
    <property type="protein sequence ID" value="EDO64442.1"/>
    <property type="molecule type" value="Genomic_DNA"/>
</dbReference>
<comment type="caution">
    <text evidence="2">The sequence shown here is derived from an EMBL/GenBank/DDBJ whole genome shotgun (WGS) entry which is preliminary data.</text>
</comment>
<protein>
    <submittedName>
        <fullName evidence="2">AGAP010864-PA</fullName>
    </submittedName>
</protein>
<organism evidence="2">
    <name type="scientific">Anopheles gambiae</name>
    <name type="common">African malaria mosquito</name>
    <dbReference type="NCBI Taxonomy" id="7165"/>
    <lineage>
        <taxon>Eukaryota</taxon>
        <taxon>Metazoa</taxon>
        <taxon>Ecdysozoa</taxon>
        <taxon>Arthropoda</taxon>
        <taxon>Hexapoda</taxon>
        <taxon>Insecta</taxon>
        <taxon>Pterygota</taxon>
        <taxon>Neoptera</taxon>
        <taxon>Endopterygota</taxon>
        <taxon>Diptera</taxon>
        <taxon>Nematocera</taxon>
        <taxon>Culicoidea</taxon>
        <taxon>Culicidae</taxon>
        <taxon>Anophelinae</taxon>
        <taxon>Anopheles</taxon>
    </lineage>
</organism>
<gene>
    <name evidence="2" type="ORF">AgaP_AGAP010864</name>
</gene>
<evidence type="ECO:0000313" key="2">
    <source>
        <dbReference type="EMBL" id="EDO64442.1"/>
    </source>
</evidence>
<reference evidence="2" key="1">
    <citation type="journal article" date="2002" name="Science">
        <title>The genome sequence of the malaria mosquito Anopheles gambiae.</title>
        <authorList>
            <person name="Holt R.A."/>
            <person name="Subramanian G.M."/>
            <person name="Halpern A."/>
            <person name="Sutton G.G."/>
            <person name="Charlab R."/>
            <person name="Nusskern D.R."/>
            <person name="Wincker P."/>
            <person name="Clark A.G."/>
            <person name="Ribeiro J.M."/>
            <person name="Wides R."/>
            <person name="Salzberg S.L."/>
            <person name="Loftus B."/>
            <person name="Yandell M."/>
            <person name="Majoros W.H."/>
            <person name="Rusch D.B."/>
            <person name="Lai Z."/>
            <person name="Kraft C.L."/>
            <person name="Abril J.F."/>
            <person name="Anthouard V."/>
            <person name="Arensburger P."/>
            <person name="Atkinson P.W."/>
            <person name="Baden H."/>
            <person name="de Berardinis V."/>
            <person name="Baldwin D."/>
            <person name="Benes V."/>
            <person name="Biedler J."/>
            <person name="Blass C."/>
            <person name="Bolanos R."/>
            <person name="Boscus D."/>
            <person name="Barnstead M."/>
            <person name="Cai S."/>
            <person name="Center A."/>
            <person name="Chaturverdi K."/>
            <person name="Christophides G.K."/>
            <person name="Chrystal M.A."/>
            <person name="Clamp M."/>
            <person name="Cravchik A."/>
            <person name="Curwen V."/>
            <person name="Dana A."/>
            <person name="Delcher A."/>
            <person name="Dew I."/>
            <person name="Evans C.A."/>
            <person name="Flanigan M."/>
            <person name="Grundschober-Freimoser A."/>
            <person name="Friedli L."/>
            <person name="Gu Z."/>
            <person name="Guan P."/>
            <person name="Guigo R."/>
            <person name="Hillenmeyer M.E."/>
            <person name="Hladun S.L."/>
            <person name="Hogan J.R."/>
            <person name="Hong Y.S."/>
            <person name="Hoover J."/>
            <person name="Jaillon O."/>
            <person name="Ke Z."/>
            <person name="Kodira C."/>
            <person name="Kokoza E."/>
            <person name="Koutsos A."/>
            <person name="Letunic I."/>
            <person name="Levitsky A."/>
            <person name="Liang Y."/>
            <person name="Lin J.J."/>
            <person name="Lobo N.F."/>
            <person name="Lopez J.R."/>
            <person name="Malek J.A."/>
            <person name="McIntosh T.C."/>
            <person name="Meister S."/>
            <person name="Miller J."/>
            <person name="Mobarry C."/>
            <person name="Mongin E."/>
            <person name="Murphy S.D."/>
            <person name="O'Brochta D.A."/>
            <person name="Pfannkoch C."/>
            <person name="Qi R."/>
            <person name="Regier M.A."/>
            <person name="Remington K."/>
            <person name="Shao H."/>
            <person name="Sharakhova M.V."/>
            <person name="Sitter C.D."/>
            <person name="Shetty J."/>
            <person name="Smith T.J."/>
            <person name="Strong R."/>
            <person name="Sun J."/>
            <person name="Thomasova D."/>
            <person name="Ton L.Q."/>
            <person name="Topalis P."/>
            <person name="Tu Z."/>
            <person name="Unger M.F."/>
            <person name="Walenz B."/>
            <person name="Wang A."/>
            <person name="Wang J."/>
            <person name="Wang M."/>
            <person name="Wang X."/>
            <person name="Woodford K.J."/>
            <person name="Wortman J.R."/>
            <person name="Wu M."/>
            <person name="Yao A."/>
            <person name="Zdobnov E.M."/>
            <person name="Zhang H."/>
            <person name="Zhao Q."/>
            <person name="Zhao S."/>
            <person name="Zhu S.C."/>
            <person name="Zhimulev I."/>
            <person name="Coluzzi M."/>
            <person name="della Torre A."/>
            <person name="Roth C.W."/>
            <person name="Louis C."/>
            <person name="Kalush F."/>
            <person name="Mural R.J."/>
            <person name="Myers E.W."/>
            <person name="Adams M.D."/>
            <person name="Smith H.O."/>
            <person name="Broder S."/>
            <person name="Gardner M.J."/>
            <person name="Fraser C.M."/>
            <person name="Birney E."/>
            <person name="Bork P."/>
            <person name="Brey P.T."/>
            <person name="Venter J.C."/>
            <person name="Weissenbach J."/>
            <person name="Kafatos F.C."/>
            <person name="Collins F.H."/>
            <person name="Hoffman S.L."/>
        </authorList>
    </citation>
    <scope>NUCLEOTIDE SEQUENCE [LARGE SCALE GENOMIC DNA]</scope>
    <source>
        <strain evidence="2">PEST</strain>
    </source>
</reference>